<dbReference type="EMBL" id="FR825279">
    <property type="protein sequence ID" value="CCA28288.1"/>
    <property type="molecule type" value="Genomic_DNA"/>
</dbReference>
<dbReference type="SUPFAM" id="SSF48647">
    <property type="entry name" value="Fungal elicitin"/>
    <property type="match status" value="1"/>
</dbReference>
<organism evidence="8">
    <name type="scientific">Albugo laibachii Nc14</name>
    <dbReference type="NCBI Taxonomy" id="890382"/>
    <lineage>
        <taxon>Eukaryota</taxon>
        <taxon>Sar</taxon>
        <taxon>Stramenopiles</taxon>
        <taxon>Oomycota</taxon>
        <taxon>Peronosporomycetes</taxon>
        <taxon>Albuginales</taxon>
        <taxon>Albuginaceae</taxon>
        <taxon>Albugo</taxon>
    </lineage>
</organism>
<dbReference type="InterPro" id="IPR002200">
    <property type="entry name" value="Elicitin"/>
</dbReference>
<dbReference type="Pfam" id="PF00964">
    <property type="entry name" value="Elicitin"/>
    <property type="match status" value="1"/>
</dbReference>
<evidence type="ECO:0000256" key="6">
    <source>
        <dbReference type="RuleBase" id="RU368111"/>
    </source>
</evidence>
<protein>
    <recommendedName>
        <fullName evidence="6">Elicitin</fullName>
    </recommendedName>
</protein>
<feature type="compositionally biased region" description="Polar residues" evidence="7">
    <location>
        <begin position="1"/>
        <end position="12"/>
    </location>
</feature>
<evidence type="ECO:0000313" key="8">
    <source>
        <dbReference type="EMBL" id="CCA28288.1"/>
    </source>
</evidence>
<evidence type="ECO:0000256" key="7">
    <source>
        <dbReference type="SAM" id="MobiDB-lite"/>
    </source>
</evidence>
<gene>
    <name evidence="8" type="primary">AlNc14C2006G13124</name>
    <name evidence="8" type="ORF">ALNC14_144320</name>
</gene>
<feature type="compositionally biased region" description="Basic and acidic residues" evidence="7">
    <location>
        <begin position="157"/>
        <end position="167"/>
    </location>
</feature>
<comment type="subcellular location">
    <subcellularLocation>
        <location evidence="1 6">Secreted</location>
    </subcellularLocation>
</comment>
<reference evidence="8" key="2">
    <citation type="submission" date="2011-02" db="EMBL/GenBank/DDBJ databases">
        <authorList>
            <person name="MacLean D."/>
        </authorList>
    </citation>
    <scope>NUCLEOTIDE SEQUENCE</scope>
</reference>
<proteinExistence type="inferred from homology"/>
<comment type="function">
    <text evidence="6">Induces local and distal defense responses (incompatible hypersensitive reaction) in plants from the solanaceae and cruciferae families. Elicits leaf necrosis and causes the accumulation of pathogenesis-related proteins. Might interact with the lipidic molecules of the plasma membrane.</text>
</comment>
<name>F0X2V9_9STRA</name>
<feature type="compositionally biased region" description="Low complexity" evidence="7">
    <location>
        <begin position="146"/>
        <end position="156"/>
    </location>
</feature>
<feature type="compositionally biased region" description="Polar residues" evidence="7">
    <location>
        <begin position="19"/>
        <end position="33"/>
    </location>
</feature>
<comment type="similarity">
    <text evidence="2 6">Belongs to the elicitin family.</text>
</comment>
<evidence type="ECO:0000256" key="3">
    <source>
        <dbReference type="ARBA" id="ARBA00022525"/>
    </source>
</evidence>
<reference evidence="8" key="1">
    <citation type="journal article" date="2011" name="PLoS Biol.">
        <title>Gene gain and loss during evolution of obligate parasitism in the white rust pathogen of Arabidopsis thaliana.</title>
        <authorList>
            <person name="Kemen E."/>
            <person name="Gardiner A."/>
            <person name="Schultz-Larsen T."/>
            <person name="Kemen A.C."/>
            <person name="Balmuth A.L."/>
            <person name="Robert-Seilaniantz A."/>
            <person name="Bailey K."/>
            <person name="Holub E."/>
            <person name="Studholme D.J."/>
            <person name="Maclean D."/>
            <person name="Jones J.D."/>
        </authorList>
    </citation>
    <scope>NUCLEOTIDE SEQUENCE</scope>
</reference>
<keyword evidence="5 6" id="KW-1015">Disulfide bond</keyword>
<evidence type="ECO:0000256" key="1">
    <source>
        <dbReference type="ARBA" id="ARBA00004613"/>
    </source>
</evidence>
<dbReference type="GO" id="GO:0005576">
    <property type="term" value="C:extracellular region"/>
    <property type="evidence" value="ECO:0007669"/>
    <property type="project" value="UniProtKB-SubCell"/>
</dbReference>
<dbReference type="GO" id="GO:0052040">
    <property type="term" value="P:symbiont-mediated perturbation of host programmed cell death"/>
    <property type="evidence" value="ECO:0007669"/>
    <property type="project" value="UniProtKB-UniRule"/>
</dbReference>
<dbReference type="AlphaFoldDB" id="F0X2V9"/>
<sequence length="193" mass="20301">MGDSSNTMNTPSGKMMTPMANNSMNPEANNDMQTTSTDAMKATTPMCSPTVTTMGINKLTNGTLLSACFTGMPMSVNNVSDAAKLPSASLQKICSSSECMKPFMEMASSAVYKSCVVMYDGKMQNLAEQAQTFVNVCKKSDDDDSNSGSTDGSSDAGTKDSTTDPTIKDEKSSAVFHSFSAACIAVSFLLAMQ</sequence>
<feature type="region of interest" description="Disordered" evidence="7">
    <location>
        <begin position="141"/>
        <end position="167"/>
    </location>
</feature>
<accession>F0X2V9</accession>
<evidence type="ECO:0000256" key="2">
    <source>
        <dbReference type="ARBA" id="ARBA00009544"/>
    </source>
</evidence>
<dbReference type="HOGENOM" id="CLU_1411125_0_0_1"/>
<evidence type="ECO:0000256" key="4">
    <source>
        <dbReference type="ARBA" id="ARBA00022978"/>
    </source>
</evidence>
<evidence type="ECO:0000256" key="5">
    <source>
        <dbReference type="ARBA" id="ARBA00023157"/>
    </source>
</evidence>
<keyword evidence="3 6" id="KW-0964">Secreted</keyword>
<dbReference type="InterPro" id="IPR036470">
    <property type="entry name" value="Elicitin_sf"/>
</dbReference>
<keyword evidence="4 6" id="KW-0928">Hypersensitive response elicitation</keyword>
<feature type="region of interest" description="Disordered" evidence="7">
    <location>
        <begin position="1"/>
        <end position="33"/>
    </location>
</feature>